<dbReference type="EMBL" id="BROD01000001">
    <property type="protein sequence ID" value="GKX64865.1"/>
    <property type="molecule type" value="Genomic_DNA"/>
</dbReference>
<dbReference type="Proteomes" id="UP001058074">
    <property type="component" value="Unassembled WGS sequence"/>
</dbReference>
<keyword evidence="2" id="KW-1185">Reference proteome</keyword>
<evidence type="ECO:0000313" key="2">
    <source>
        <dbReference type="Proteomes" id="UP001058074"/>
    </source>
</evidence>
<proteinExistence type="predicted"/>
<gene>
    <name evidence="1" type="ORF">rsdtw13_01230</name>
</gene>
<comment type="caution">
    <text evidence="1">The sequence shown here is derived from an EMBL/GenBank/DDBJ whole genome shotgun (WGS) entry which is preliminary data.</text>
</comment>
<organism evidence="1 2">
    <name type="scientific">Inconstantimicrobium mannanitabidum</name>
    <dbReference type="NCBI Taxonomy" id="1604901"/>
    <lineage>
        <taxon>Bacteria</taxon>
        <taxon>Bacillati</taxon>
        <taxon>Bacillota</taxon>
        <taxon>Clostridia</taxon>
        <taxon>Eubacteriales</taxon>
        <taxon>Clostridiaceae</taxon>
        <taxon>Inconstantimicrobium</taxon>
    </lineage>
</organism>
<accession>A0ACB5R702</accession>
<reference evidence="1" key="1">
    <citation type="journal article" date="2025" name="Int. J. Syst. Evol. Microbiol.">
        <title>Inconstantimicrobium mannanitabidum sp. nov., a novel member of the family Clostridiaceae isolated from anoxic soil under the treatment of reductive soil disinfestation.</title>
        <authorList>
            <person name="Ueki A."/>
            <person name="Tonouchi A."/>
            <person name="Honma S."/>
            <person name="Kaku N."/>
            <person name="Ueki K."/>
        </authorList>
    </citation>
    <scope>NUCLEOTIDE SEQUENCE</scope>
    <source>
        <strain evidence="1">TW13</strain>
    </source>
</reference>
<evidence type="ECO:0000313" key="1">
    <source>
        <dbReference type="EMBL" id="GKX64865.1"/>
    </source>
</evidence>
<keyword evidence="1" id="KW-0238">DNA-binding</keyword>
<name>A0ACB5R702_9CLOT</name>
<sequence>MKIAIVEDNELHQKVILENLRSIDHEKCYEILVFNDASSFLFEFEDTRFDALLLDIEMPDMNGVELAAKVRSIDSDIPIAFITGEKDYVFDGYMVEAIGYLLKPIESKSLQDLMKRIEKKMVVKEPVVLIKNQDGVESVKQSAILYIESNDHKTEVVTAAKVYSSNQKLYEWEEILNSNMFQKIHRCTLVNLNHLQKILKKECEVDNGKSLSIARGQWEPLMQAYLRNQRGKHI</sequence>
<protein>
    <submittedName>
        <fullName evidence="1">DNA-binding response regulator</fullName>
    </submittedName>
</protein>